<evidence type="ECO:0000313" key="1">
    <source>
        <dbReference type="EMBL" id="CAA0814791.1"/>
    </source>
</evidence>
<reference evidence="1" key="1">
    <citation type="submission" date="2019-12" db="EMBL/GenBank/DDBJ databases">
        <authorList>
            <person name="Scholes J."/>
        </authorList>
    </citation>
    <scope>NUCLEOTIDE SEQUENCE</scope>
</reference>
<accession>A0A9N7MSE1</accession>
<gene>
    <name evidence="1" type="ORF">SHERM_15055</name>
</gene>
<name>A0A9N7MSE1_STRHE</name>
<proteinExistence type="predicted"/>
<dbReference type="EMBL" id="CACSLK010012206">
    <property type="protein sequence ID" value="CAA0814791.1"/>
    <property type="molecule type" value="Genomic_DNA"/>
</dbReference>
<feature type="non-terminal residue" evidence="1">
    <location>
        <position position="1"/>
    </location>
</feature>
<dbReference type="AlphaFoldDB" id="A0A9N7MSE1"/>
<protein>
    <recommendedName>
        <fullName evidence="3">Aminotransferase-like plant mobile domain-containing protein</fullName>
    </recommendedName>
</protein>
<dbReference type="Proteomes" id="UP001153555">
    <property type="component" value="Unassembled WGS sequence"/>
</dbReference>
<organism evidence="1 2">
    <name type="scientific">Striga hermonthica</name>
    <name type="common">Purple witchweed</name>
    <name type="synonym">Buchnera hermonthica</name>
    <dbReference type="NCBI Taxonomy" id="68872"/>
    <lineage>
        <taxon>Eukaryota</taxon>
        <taxon>Viridiplantae</taxon>
        <taxon>Streptophyta</taxon>
        <taxon>Embryophyta</taxon>
        <taxon>Tracheophyta</taxon>
        <taxon>Spermatophyta</taxon>
        <taxon>Magnoliopsida</taxon>
        <taxon>eudicotyledons</taxon>
        <taxon>Gunneridae</taxon>
        <taxon>Pentapetalae</taxon>
        <taxon>asterids</taxon>
        <taxon>lamiids</taxon>
        <taxon>Lamiales</taxon>
        <taxon>Orobanchaceae</taxon>
        <taxon>Buchnereae</taxon>
        <taxon>Striga</taxon>
    </lineage>
</organism>
<keyword evidence="2" id="KW-1185">Reference proteome</keyword>
<comment type="caution">
    <text evidence="1">The sequence shown here is derived from an EMBL/GenBank/DDBJ whole genome shotgun (WGS) entry which is preliminary data.</text>
</comment>
<dbReference type="OrthoDB" id="900476at2759"/>
<feature type="non-terminal residue" evidence="1">
    <location>
        <position position="162"/>
    </location>
</feature>
<sequence length="162" mass="19291">PHEIEPKTLYCGFIRYRDIVEPYFPVLFLRQLGYVQTVPPPMFTPIETNRIWESRLYKVEHSDVTAVSMWNQFPVSHTINSSMYQVSTNDRTETTAEYMEWYRRVSNPTFLGENLLDHNEVPTRANSDYVSLMLNCSCYLITIILFFYEYSSYLFFLPFFVV</sequence>
<evidence type="ECO:0000313" key="2">
    <source>
        <dbReference type="Proteomes" id="UP001153555"/>
    </source>
</evidence>
<evidence type="ECO:0008006" key="3">
    <source>
        <dbReference type="Google" id="ProtNLM"/>
    </source>
</evidence>